<reference evidence="2 3" key="1">
    <citation type="submission" date="2021-03" db="EMBL/GenBank/DDBJ databases">
        <title>Genomic Encyclopedia of Type Strains, Phase IV (KMG-IV): sequencing the most valuable type-strain genomes for metagenomic binning, comparative biology and taxonomic classification.</title>
        <authorList>
            <person name="Goeker M."/>
        </authorList>
    </citation>
    <scope>NUCLEOTIDE SEQUENCE [LARGE SCALE GENOMIC DNA]</scope>
    <source>
        <strain evidence="2 3">DSM 26675</strain>
    </source>
</reference>
<evidence type="ECO:0000313" key="2">
    <source>
        <dbReference type="EMBL" id="MBP2239481.1"/>
    </source>
</evidence>
<keyword evidence="3" id="KW-1185">Reference proteome</keyword>
<comment type="caution">
    <text evidence="2">The sequence shown here is derived from an EMBL/GenBank/DDBJ whole genome shotgun (WGS) entry which is preliminary data.</text>
</comment>
<dbReference type="Gene3D" id="3.30.565.10">
    <property type="entry name" value="Histidine kinase-like ATPase, C-terminal domain"/>
    <property type="match status" value="1"/>
</dbReference>
<name>A0ABS4R9C1_9BACI</name>
<protein>
    <submittedName>
        <fullName evidence="2">Anti-sigma regulatory factor (Ser/Thr protein kinase)</fullName>
    </submittedName>
</protein>
<proteinExistence type="predicted"/>
<dbReference type="SUPFAM" id="SSF55874">
    <property type="entry name" value="ATPase domain of HSP90 chaperone/DNA topoisomerase II/histidine kinase"/>
    <property type="match status" value="1"/>
</dbReference>
<evidence type="ECO:0000259" key="1">
    <source>
        <dbReference type="Pfam" id="PF13581"/>
    </source>
</evidence>
<organism evidence="2 3">
    <name type="scientific">Cytobacillus eiseniae</name>
    <dbReference type="NCBI Taxonomy" id="762947"/>
    <lineage>
        <taxon>Bacteria</taxon>
        <taxon>Bacillati</taxon>
        <taxon>Bacillota</taxon>
        <taxon>Bacilli</taxon>
        <taxon>Bacillales</taxon>
        <taxon>Bacillaceae</taxon>
        <taxon>Cytobacillus</taxon>
    </lineage>
</organism>
<dbReference type="CDD" id="cd16936">
    <property type="entry name" value="HATPase_RsbW-like"/>
    <property type="match status" value="1"/>
</dbReference>
<sequence length="150" mass="17240">MCNYQLRFRTIEEYCALRCAIKKDIQKILGEENSFFMEVAINEAVNNALRANDSKEVICFNLRVSANNRLIIRIKDHGEGFDVNKAWMELSNSDLFEDRLFNESGRGLSIIHLAVDKMVFNKKGNELLLMKYITPNINSVTKKASIEVFA</sequence>
<evidence type="ECO:0000313" key="3">
    <source>
        <dbReference type="Proteomes" id="UP001519293"/>
    </source>
</evidence>
<dbReference type="EMBL" id="JAGIKZ010000001">
    <property type="protein sequence ID" value="MBP2239481.1"/>
    <property type="molecule type" value="Genomic_DNA"/>
</dbReference>
<dbReference type="InterPro" id="IPR036890">
    <property type="entry name" value="HATPase_C_sf"/>
</dbReference>
<accession>A0ABS4R9C1</accession>
<dbReference type="Pfam" id="PF13581">
    <property type="entry name" value="HATPase_c_2"/>
    <property type="match status" value="1"/>
</dbReference>
<dbReference type="InterPro" id="IPR003594">
    <property type="entry name" value="HATPase_dom"/>
</dbReference>
<gene>
    <name evidence="2" type="ORF">J2Z40_000034</name>
</gene>
<dbReference type="RefSeq" id="WP_066395013.1">
    <property type="nucleotide sequence ID" value="NZ_JAGIKZ010000001.1"/>
</dbReference>
<dbReference type="Proteomes" id="UP001519293">
    <property type="component" value="Unassembled WGS sequence"/>
</dbReference>
<feature type="domain" description="Histidine kinase/HSP90-like ATPase" evidence="1">
    <location>
        <begin position="29"/>
        <end position="130"/>
    </location>
</feature>